<reference evidence="3" key="1">
    <citation type="submission" date="2017-09" db="EMBL/GenBank/DDBJ databases">
        <authorList>
            <person name="Varghese N."/>
            <person name="Submissions S."/>
        </authorList>
    </citation>
    <scope>NUCLEOTIDE SEQUENCE [LARGE SCALE GENOMIC DNA]</scope>
    <source>
        <strain evidence="3">CGMCC 1.8913</strain>
    </source>
</reference>
<dbReference type="Gene3D" id="3.90.180.10">
    <property type="entry name" value="Medium-chain alcohol dehydrogenases, catalytic domain"/>
    <property type="match status" value="1"/>
</dbReference>
<sequence length="335" mass="36284">MRAVIQTKYGLPDVLQLMDIEKPVPGNIEVLVKIHASSLNQGNLVLLKGKPFAARFAFGLSKPKYAVPGGDFAGRIEAIGKDVTQFKTGDEVFGDLSSSGWGAFSEYAAVPEHALALKPANLSYEEAAALPMAGVTALQALRDKGNIKLGQKVLIYGASGGVGTFFIQLAKHYGAEVTAVCSQKHKHSIEQHGADYIIDYQGADFSLAPRHYDVIIGVNGFQPLSIYKQALKSGGVFVHVGGSGAQLSRVLLFGPLISKMSSKRFSSFLHRPKQEDLVLLKEIAEEGGIKPVIVRNFMLEDIQEAFHYFNKGHIGGKVIIQISALDENDLHERTP</sequence>
<dbReference type="SUPFAM" id="SSF51735">
    <property type="entry name" value="NAD(P)-binding Rossmann-fold domains"/>
    <property type="match status" value="1"/>
</dbReference>
<dbReference type="InterPro" id="IPR050700">
    <property type="entry name" value="YIM1/Zinc_Alcohol_DH_Fams"/>
</dbReference>
<name>A0A285NMC2_9BACI</name>
<dbReference type="AlphaFoldDB" id="A0A285NMC2"/>
<organism evidence="2 3">
    <name type="scientific">Terribacillus aidingensis</name>
    <dbReference type="NCBI Taxonomy" id="586416"/>
    <lineage>
        <taxon>Bacteria</taxon>
        <taxon>Bacillati</taxon>
        <taxon>Bacillota</taxon>
        <taxon>Bacilli</taxon>
        <taxon>Bacillales</taxon>
        <taxon>Bacillaceae</taxon>
        <taxon>Terribacillus</taxon>
    </lineage>
</organism>
<feature type="domain" description="Enoyl reductase (ER)" evidence="1">
    <location>
        <begin position="10"/>
        <end position="320"/>
    </location>
</feature>
<dbReference type="SMART" id="SM00829">
    <property type="entry name" value="PKS_ER"/>
    <property type="match status" value="1"/>
</dbReference>
<evidence type="ECO:0000313" key="2">
    <source>
        <dbReference type="EMBL" id="SNZ10619.1"/>
    </source>
</evidence>
<dbReference type="Pfam" id="PF08240">
    <property type="entry name" value="ADH_N"/>
    <property type="match status" value="1"/>
</dbReference>
<dbReference type="PANTHER" id="PTHR11695">
    <property type="entry name" value="ALCOHOL DEHYDROGENASE RELATED"/>
    <property type="match status" value="1"/>
</dbReference>
<evidence type="ECO:0000259" key="1">
    <source>
        <dbReference type="SMART" id="SM00829"/>
    </source>
</evidence>
<dbReference type="Pfam" id="PF13602">
    <property type="entry name" value="ADH_zinc_N_2"/>
    <property type="match status" value="1"/>
</dbReference>
<dbReference type="GO" id="GO:0016491">
    <property type="term" value="F:oxidoreductase activity"/>
    <property type="evidence" value="ECO:0007669"/>
    <property type="project" value="InterPro"/>
</dbReference>
<dbReference type="InterPro" id="IPR036291">
    <property type="entry name" value="NAD(P)-bd_dom_sf"/>
</dbReference>
<protein>
    <submittedName>
        <fullName evidence="2">NADPH:quinone reductase</fullName>
    </submittedName>
</protein>
<keyword evidence="3" id="KW-1185">Reference proteome</keyword>
<dbReference type="PANTHER" id="PTHR11695:SF648">
    <property type="entry name" value="ZINC-BINDING OXIDOREDUCTASE"/>
    <property type="match status" value="1"/>
</dbReference>
<dbReference type="RefSeq" id="WP_097041342.1">
    <property type="nucleotide sequence ID" value="NZ_OBEK01000002.1"/>
</dbReference>
<accession>A0A285NMC2</accession>
<proteinExistence type="predicted"/>
<dbReference type="PROSITE" id="PS01162">
    <property type="entry name" value="QOR_ZETA_CRYSTAL"/>
    <property type="match status" value="1"/>
</dbReference>
<evidence type="ECO:0000313" key="3">
    <source>
        <dbReference type="Proteomes" id="UP000219356"/>
    </source>
</evidence>
<dbReference type="Proteomes" id="UP000219356">
    <property type="component" value="Unassembled WGS sequence"/>
</dbReference>
<dbReference type="InterPro" id="IPR020843">
    <property type="entry name" value="ER"/>
</dbReference>
<dbReference type="Gene3D" id="3.40.50.720">
    <property type="entry name" value="NAD(P)-binding Rossmann-like Domain"/>
    <property type="match status" value="1"/>
</dbReference>
<dbReference type="CDD" id="cd08267">
    <property type="entry name" value="MDR1"/>
    <property type="match status" value="1"/>
</dbReference>
<dbReference type="InterPro" id="IPR013154">
    <property type="entry name" value="ADH-like_N"/>
</dbReference>
<dbReference type="SUPFAM" id="SSF50129">
    <property type="entry name" value="GroES-like"/>
    <property type="match status" value="1"/>
</dbReference>
<dbReference type="InterPro" id="IPR002364">
    <property type="entry name" value="Quin_OxRdtase/zeta-crystal_CS"/>
</dbReference>
<dbReference type="InterPro" id="IPR011032">
    <property type="entry name" value="GroES-like_sf"/>
</dbReference>
<gene>
    <name evidence="2" type="ORF">SAMN05421503_1811</name>
</gene>
<dbReference type="OrthoDB" id="9792162at2"/>
<dbReference type="GO" id="GO:0008270">
    <property type="term" value="F:zinc ion binding"/>
    <property type="evidence" value="ECO:0007669"/>
    <property type="project" value="InterPro"/>
</dbReference>
<dbReference type="EMBL" id="OBEK01000002">
    <property type="protein sequence ID" value="SNZ10619.1"/>
    <property type="molecule type" value="Genomic_DNA"/>
</dbReference>